<evidence type="ECO:0000256" key="1">
    <source>
        <dbReference type="ARBA" id="ARBA00001917"/>
    </source>
</evidence>
<keyword evidence="3" id="KW-0285">Flavoprotein</keyword>
<sequence length="220" mass="24943">MRTCCSVRCRSGRSSSLQDFWRHCCKHGKFLSTGKNINIAIRRNKDMDAVNAIFTRRSTREFTDRPIESKKLHQILDAAMSGPCCVNARDWSFVVVTEKEKLRQMAAANGEPARPLQGAAAGILVCGDLERAFRYAKDYWIVDGAIAAENICLCAHALGIGSVWLGTWPQMDRVQRQKELFNLPDTVIPHSVIALGYPTEDITVPRESRYEENRVHFDKW</sequence>
<evidence type="ECO:0000313" key="7">
    <source>
        <dbReference type="EMBL" id="RGQ44742.1"/>
    </source>
</evidence>
<evidence type="ECO:0000313" key="8">
    <source>
        <dbReference type="Proteomes" id="UP000284751"/>
    </source>
</evidence>
<evidence type="ECO:0000256" key="2">
    <source>
        <dbReference type="ARBA" id="ARBA00007118"/>
    </source>
</evidence>
<dbReference type="PANTHER" id="PTHR43673">
    <property type="entry name" value="NAD(P)H NITROREDUCTASE YDGI-RELATED"/>
    <property type="match status" value="1"/>
</dbReference>
<keyword evidence="4" id="KW-0288">FMN</keyword>
<dbReference type="Proteomes" id="UP000284751">
    <property type="component" value="Unassembled WGS sequence"/>
</dbReference>
<dbReference type="EMBL" id="QRTC01000001">
    <property type="protein sequence ID" value="RGQ44742.1"/>
    <property type="molecule type" value="Genomic_DNA"/>
</dbReference>
<proteinExistence type="inferred from homology"/>
<dbReference type="InterPro" id="IPR000415">
    <property type="entry name" value="Nitroreductase-like"/>
</dbReference>
<accession>A0A412B163</accession>
<dbReference type="AlphaFoldDB" id="A0A412B163"/>
<comment type="cofactor">
    <cofactor evidence="1">
        <name>FMN</name>
        <dbReference type="ChEBI" id="CHEBI:58210"/>
    </cofactor>
</comment>
<keyword evidence="5" id="KW-0560">Oxidoreductase</keyword>
<comment type="similarity">
    <text evidence="2">Belongs to the nitroreductase family.</text>
</comment>
<dbReference type="Pfam" id="PF00881">
    <property type="entry name" value="Nitroreductase"/>
    <property type="match status" value="2"/>
</dbReference>
<feature type="domain" description="Nitroreductase" evidence="6">
    <location>
        <begin position="139"/>
        <end position="197"/>
    </location>
</feature>
<name>A0A412B163_9FIRM</name>
<dbReference type="SUPFAM" id="SSF55469">
    <property type="entry name" value="FMN-dependent nitroreductase-like"/>
    <property type="match status" value="1"/>
</dbReference>
<evidence type="ECO:0000256" key="3">
    <source>
        <dbReference type="ARBA" id="ARBA00022630"/>
    </source>
</evidence>
<evidence type="ECO:0000256" key="4">
    <source>
        <dbReference type="ARBA" id="ARBA00022643"/>
    </source>
</evidence>
<dbReference type="PANTHER" id="PTHR43673:SF2">
    <property type="entry name" value="NITROREDUCTASE"/>
    <property type="match status" value="1"/>
</dbReference>
<dbReference type="InterPro" id="IPR029479">
    <property type="entry name" value="Nitroreductase"/>
</dbReference>
<evidence type="ECO:0000256" key="5">
    <source>
        <dbReference type="ARBA" id="ARBA00023002"/>
    </source>
</evidence>
<reference evidence="7 8" key="1">
    <citation type="submission" date="2018-08" db="EMBL/GenBank/DDBJ databases">
        <title>A genome reference for cultivated species of the human gut microbiota.</title>
        <authorList>
            <person name="Zou Y."/>
            <person name="Xue W."/>
            <person name="Luo G."/>
        </authorList>
    </citation>
    <scope>NUCLEOTIDE SEQUENCE [LARGE SCALE GENOMIC DNA]</scope>
    <source>
        <strain evidence="7 8">AF28-26</strain>
    </source>
</reference>
<comment type="caution">
    <text evidence="7">The sequence shown here is derived from an EMBL/GenBank/DDBJ whole genome shotgun (WGS) entry which is preliminary data.</text>
</comment>
<evidence type="ECO:0000259" key="6">
    <source>
        <dbReference type="Pfam" id="PF00881"/>
    </source>
</evidence>
<organism evidence="7 8">
    <name type="scientific">[Clostridium] leptum</name>
    <dbReference type="NCBI Taxonomy" id="1535"/>
    <lineage>
        <taxon>Bacteria</taxon>
        <taxon>Bacillati</taxon>
        <taxon>Bacillota</taxon>
        <taxon>Clostridia</taxon>
        <taxon>Eubacteriales</taxon>
        <taxon>Oscillospiraceae</taxon>
        <taxon>Oscillospiraceae incertae sedis</taxon>
    </lineage>
</organism>
<dbReference type="Gene3D" id="3.40.109.10">
    <property type="entry name" value="NADH Oxidase"/>
    <property type="match status" value="1"/>
</dbReference>
<protein>
    <submittedName>
        <fullName evidence="7">Nitroreductase family protein</fullName>
    </submittedName>
</protein>
<feature type="domain" description="Nitroreductase" evidence="6">
    <location>
        <begin position="54"/>
        <end position="116"/>
    </location>
</feature>
<gene>
    <name evidence="7" type="ORF">DWY99_00110</name>
</gene>
<dbReference type="GO" id="GO:0016491">
    <property type="term" value="F:oxidoreductase activity"/>
    <property type="evidence" value="ECO:0007669"/>
    <property type="project" value="UniProtKB-KW"/>
</dbReference>